<comment type="cofactor">
    <cofactor evidence="6">
        <name>Mg(2+)</name>
        <dbReference type="ChEBI" id="CHEBI:18420"/>
    </cofactor>
    <cofactor evidence="6">
        <name>Mn(2+)</name>
        <dbReference type="ChEBI" id="CHEBI:29035"/>
    </cofactor>
    <text evidence="6">Probably binds two magnesium or manganese ions per subunit.</text>
</comment>
<dbReference type="PANTHER" id="PTHR43250">
    <property type="entry name" value="EXODEOXYRIBONUCLEASE III"/>
    <property type="match status" value="1"/>
</dbReference>
<dbReference type="CDD" id="cd09086">
    <property type="entry name" value="ExoIII-like_AP-endo"/>
    <property type="match status" value="1"/>
</dbReference>
<dbReference type="InterPro" id="IPR037493">
    <property type="entry name" value="ExoIII-like"/>
</dbReference>
<feature type="binding site" evidence="6">
    <location>
        <position position="162"/>
    </location>
    <ligand>
        <name>Mg(2+)</name>
        <dbReference type="ChEBI" id="CHEBI:18420"/>
        <label>1</label>
    </ligand>
</feature>
<evidence type="ECO:0000256" key="3">
    <source>
        <dbReference type="ARBA" id="ARBA00022801"/>
    </source>
</evidence>
<feature type="active site" description="Proton acceptor" evidence="5">
    <location>
        <position position="264"/>
    </location>
</feature>
<feature type="binding site" evidence="6">
    <location>
        <position position="23"/>
    </location>
    <ligand>
        <name>Mg(2+)</name>
        <dbReference type="ChEBI" id="CHEBI:18420"/>
        <label>1</label>
    </ligand>
</feature>
<gene>
    <name evidence="9" type="primary">xth</name>
    <name evidence="9" type="ORF">H8E23_12560</name>
</gene>
<accession>A0A8J6NTU3</accession>
<sequence>MNYGLSRFRGLSGGGIVKIASFNANGIRARLPIILQWLEQKSPEVLCIQETKVQDQDFPVQPFADAGFHCNFKGQKSYNGVAVVSKKEPRSVSTGFTEGDDKEGPRLIRVNIDGIEIINTYVPQGQDPNSEQFAYKLAWFGHLRKYFEANLAPSAAVIWTGDFNVAPKPLDVYDPEKLLGSIGYHPDEHQALKEVMEWGFIDVYRMHHPVEKAFTFWDYRIPNAVKRGLGWRVDHIWATKCVAEKSKTAWIDQEPRLWQRPSDHTFIVAEFETKNCMKNFEKENM</sequence>
<feature type="binding site" evidence="6">
    <location>
        <position position="164"/>
    </location>
    <ligand>
        <name>Mg(2+)</name>
        <dbReference type="ChEBI" id="CHEBI:18420"/>
        <label>1</label>
    </ligand>
</feature>
<dbReference type="NCBIfam" id="TIGR00195">
    <property type="entry name" value="exoDNase_III"/>
    <property type="match status" value="1"/>
</dbReference>
<organism evidence="9 10">
    <name type="scientific">Candidatus Desulfatibia profunda</name>
    <dbReference type="NCBI Taxonomy" id="2841695"/>
    <lineage>
        <taxon>Bacteria</taxon>
        <taxon>Pseudomonadati</taxon>
        <taxon>Thermodesulfobacteriota</taxon>
        <taxon>Desulfobacteria</taxon>
        <taxon>Desulfobacterales</taxon>
        <taxon>Desulfobacterales incertae sedis</taxon>
        <taxon>Candidatus Desulfatibia</taxon>
    </lineage>
</organism>
<dbReference type="Pfam" id="PF03372">
    <property type="entry name" value="Exo_endo_phos"/>
    <property type="match status" value="1"/>
</dbReference>
<proteinExistence type="inferred from homology"/>
<dbReference type="InterPro" id="IPR005135">
    <property type="entry name" value="Endo/exonuclease/phosphatase"/>
</dbReference>
<dbReference type="EC" id="3.1.11.2" evidence="9"/>
<evidence type="ECO:0000256" key="4">
    <source>
        <dbReference type="ARBA" id="ARBA00022842"/>
    </source>
</evidence>
<dbReference type="EMBL" id="JACNJH010000176">
    <property type="protein sequence ID" value="MBC8362217.1"/>
    <property type="molecule type" value="Genomic_DNA"/>
</dbReference>
<name>A0A8J6NTU3_9BACT</name>
<dbReference type="GO" id="GO:0008311">
    <property type="term" value="F:double-stranded DNA 3'-5' DNA exonuclease activity"/>
    <property type="evidence" value="ECO:0007669"/>
    <property type="project" value="UniProtKB-EC"/>
</dbReference>
<feature type="binding site" evidence="6">
    <location>
        <position position="263"/>
    </location>
    <ligand>
        <name>Mg(2+)</name>
        <dbReference type="ChEBI" id="CHEBI:18420"/>
        <label>1</label>
    </ligand>
</feature>
<keyword evidence="6" id="KW-0464">Manganese</keyword>
<dbReference type="Gene3D" id="3.60.10.10">
    <property type="entry name" value="Endonuclease/exonuclease/phosphatase"/>
    <property type="match status" value="1"/>
</dbReference>
<evidence type="ECO:0000256" key="2">
    <source>
        <dbReference type="ARBA" id="ARBA00022723"/>
    </source>
</evidence>
<feature type="binding site" evidence="6">
    <location>
        <position position="264"/>
    </location>
    <ligand>
        <name>Mg(2+)</name>
        <dbReference type="ChEBI" id="CHEBI:18420"/>
        <label>1</label>
    </ligand>
</feature>
<keyword evidence="4 6" id="KW-0460">Magnesium</keyword>
<protein>
    <submittedName>
        <fullName evidence="9">Exodeoxyribonuclease III</fullName>
        <ecNumber evidence="9">3.1.11.2</ecNumber>
    </submittedName>
</protein>
<feature type="active site" evidence="5">
    <location>
        <position position="121"/>
    </location>
</feature>
<keyword evidence="2 6" id="KW-0479">Metal-binding</keyword>
<dbReference type="InterPro" id="IPR004808">
    <property type="entry name" value="AP_endonuc_1"/>
</dbReference>
<dbReference type="SUPFAM" id="SSF56219">
    <property type="entry name" value="DNase I-like"/>
    <property type="match status" value="1"/>
</dbReference>
<feature type="site" description="Important for catalytic activity" evidence="7">
    <location>
        <position position="234"/>
    </location>
</feature>
<dbReference type="InterPro" id="IPR036691">
    <property type="entry name" value="Endo/exonu/phosph_ase_sf"/>
</dbReference>
<dbReference type="PANTHER" id="PTHR43250:SF2">
    <property type="entry name" value="EXODEOXYRIBONUCLEASE III"/>
    <property type="match status" value="1"/>
</dbReference>
<feature type="site" description="Transition state stabilizer" evidence="7">
    <location>
        <position position="164"/>
    </location>
</feature>
<evidence type="ECO:0000256" key="5">
    <source>
        <dbReference type="PIRSR" id="PIRSR604808-1"/>
    </source>
</evidence>
<evidence type="ECO:0000313" key="10">
    <source>
        <dbReference type="Proteomes" id="UP000603434"/>
    </source>
</evidence>
<dbReference type="Proteomes" id="UP000603434">
    <property type="component" value="Unassembled WGS sequence"/>
</dbReference>
<feature type="active site" description="Proton donor/acceptor" evidence="5">
    <location>
        <position position="162"/>
    </location>
</feature>
<comment type="similarity">
    <text evidence="1">Belongs to the DNA repair enzymes AP/ExoA family.</text>
</comment>
<feature type="domain" description="Endonuclease/exonuclease/phosphatase" evidence="8">
    <location>
        <begin position="20"/>
        <end position="264"/>
    </location>
</feature>
<evidence type="ECO:0000256" key="7">
    <source>
        <dbReference type="PIRSR" id="PIRSR604808-3"/>
    </source>
</evidence>
<dbReference type="PROSITE" id="PS51435">
    <property type="entry name" value="AP_NUCLEASE_F1_4"/>
    <property type="match status" value="1"/>
</dbReference>
<reference evidence="9 10" key="1">
    <citation type="submission" date="2020-08" db="EMBL/GenBank/DDBJ databases">
        <title>Bridging the membrane lipid divide: bacteria of the FCB group superphylum have the potential to synthesize archaeal ether lipids.</title>
        <authorList>
            <person name="Villanueva L."/>
            <person name="Von Meijenfeldt F.A.B."/>
            <person name="Westbye A.B."/>
            <person name="Yadav S."/>
            <person name="Hopmans E.C."/>
            <person name="Dutilh B.E."/>
            <person name="Sinninghe Damste J.S."/>
        </authorList>
    </citation>
    <scope>NUCLEOTIDE SEQUENCE [LARGE SCALE GENOMIC DNA]</scope>
    <source>
        <strain evidence="9">NIOZ-UU30</strain>
    </source>
</reference>
<feature type="site" description="Interaction with DNA substrate" evidence="7">
    <location>
        <position position="264"/>
    </location>
</feature>
<evidence type="ECO:0000256" key="6">
    <source>
        <dbReference type="PIRSR" id="PIRSR604808-2"/>
    </source>
</evidence>
<evidence type="ECO:0000256" key="1">
    <source>
        <dbReference type="ARBA" id="ARBA00007092"/>
    </source>
</evidence>
<feature type="binding site" evidence="6">
    <location>
        <position position="50"/>
    </location>
    <ligand>
        <name>Mg(2+)</name>
        <dbReference type="ChEBI" id="CHEBI:18420"/>
        <label>1</label>
    </ligand>
</feature>
<comment type="caution">
    <text evidence="9">The sequence shown here is derived from an EMBL/GenBank/DDBJ whole genome shotgun (WGS) entry which is preliminary data.</text>
</comment>
<dbReference type="GO" id="GO:0046872">
    <property type="term" value="F:metal ion binding"/>
    <property type="evidence" value="ECO:0007669"/>
    <property type="project" value="UniProtKB-KW"/>
</dbReference>
<evidence type="ECO:0000313" key="9">
    <source>
        <dbReference type="EMBL" id="MBC8362217.1"/>
    </source>
</evidence>
<dbReference type="AlphaFoldDB" id="A0A8J6NTU3"/>
<dbReference type="GO" id="GO:0006281">
    <property type="term" value="P:DNA repair"/>
    <property type="evidence" value="ECO:0007669"/>
    <property type="project" value="InterPro"/>
</dbReference>
<evidence type="ECO:0000259" key="8">
    <source>
        <dbReference type="Pfam" id="PF03372"/>
    </source>
</evidence>
<keyword evidence="3 9" id="KW-0378">Hydrolase</keyword>
<dbReference type="NCBIfam" id="TIGR00633">
    <property type="entry name" value="xth"/>
    <property type="match status" value="1"/>
</dbReference>